<dbReference type="RefSeq" id="WP_182561654.1">
    <property type="nucleotide sequence ID" value="NZ_JACGWT010000006.1"/>
</dbReference>
<accession>A0A7W3IVW2</accession>
<dbReference type="Pfam" id="PF13459">
    <property type="entry name" value="Fer4_15"/>
    <property type="match status" value="1"/>
</dbReference>
<comment type="caution">
    <text evidence="1">The sequence shown here is derived from an EMBL/GenBank/DDBJ whole genome shotgun (WGS) entry which is preliminary data.</text>
</comment>
<dbReference type="EMBL" id="JACGWT010000006">
    <property type="protein sequence ID" value="MBA8796075.1"/>
    <property type="molecule type" value="Genomic_DNA"/>
</dbReference>
<dbReference type="Proteomes" id="UP000523079">
    <property type="component" value="Unassembled WGS sequence"/>
</dbReference>
<protein>
    <submittedName>
        <fullName evidence="1">Ferredoxin</fullName>
    </submittedName>
</protein>
<dbReference type="AlphaFoldDB" id="A0A7W3IVW2"/>
<gene>
    <name evidence="1" type="ORF">FHX74_003716</name>
</gene>
<keyword evidence="2" id="KW-1185">Reference proteome</keyword>
<reference evidence="1 2" key="1">
    <citation type="submission" date="2020-07" db="EMBL/GenBank/DDBJ databases">
        <title>Sequencing the genomes of 1000 actinobacteria strains.</title>
        <authorList>
            <person name="Klenk H.-P."/>
        </authorList>
    </citation>
    <scope>NUCLEOTIDE SEQUENCE [LARGE SCALE GENOMIC DNA]</scope>
    <source>
        <strain evidence="1 2">DSM 100723</strain>
    </source>
</reference>
<name>A0A7W3IVW2_9ACTN</name>
<dbReference type="Gene3D" id="3.30.70.20">
    <property type="match status" value="1"/>
</dbReference>
<organism evidence="1 2">
    <name type="scientific">Microlunatus kandeliicorticis</name>
    <dbReference type="NCBI Taxonomy" id="1759536"/>
    <lineage>
        <taxon>Bacteria</taxon>
        <taxon>Bacillati</taxon>
        <taxon>Actinomycetota</taxon>
        <taxon>Actinomycetes</taxon>
        <taxon>Propionibacteriales</taxon>
        <taxon>Propionibacteriaceae</taxon>
        <taxon>Microlunatus</taxon>
    </lineage>
</organism>
<proteinExistence type="predicted"/>
<evidence type="ECO:0000313" key="1">
    <source>
        <dbReference type="EMBL" id="MBA8796075.1"/>
    </source>
</evidence>
<sequence>MPRITVARTSADATVAVDRIACDGRGLCAALLPERIGLDEWGYPVVDPRPLDRGTALEAVRICPVRALYLREEAAAPDARAKAASSGR</sequence>
<dbReference type="SUPFAM" id="SSF54862">
    <property type="entry name" value="4Fe-4S ferredoxins"/>
    <property type="match status" value="1"/>
</dbReference>
<evidence type="ECO:0000313" key="2">
    <source>
        <dbReference type="Proteomes" id="UP000523079"/>
    </source>
</evidence>